<feature type="transmembrane region" description="Helical" evidence="8">
    <location>
        <begin position="158"/>
        <end position="177"/>
    </location>
</feature>
<feature type="transmembrane region" description="Helical" evidence="8">
    <location>
        <begin position="370"/>
        <end position="390"/>
    </location>
</feature>
<dbReference type="EMBL" id="JAHXPT010000009">
    <property type="protein sequence ID" value="MBW6410728.1"/>
    <property type="molecule type" value="Genomic_DNA"/>
</dbReference>
<gene>
    <name evidence="10" type="ORF">KYD98_11550</name>
</gene>
<organism evidence="10 11">
    <name type="scientific">Clostridium weizhouense</name>
    <dbReference type="NCBI Taxonomy" id="2859781"/>
    <lineage>
        <taxon>Bacteria</taxon>
        <taxon>Bacillati</taxon>
        <taxon>Bacillota</taxon>
        <taxon>Clostridia</taxon>
        <taxon>Eubacteriales</taxon>
        <taxon>Clostridiaceae</taxon>
        <taxon>Clostridium</taxon>
    </lineage>
</organism>
<dbReference type="InterPro" id="IPR050297">
    <property type="entry name" value="LipidA_mod_glycosyltrf_83"/>
</dbReference>
<keyword evidence="11" id="KW-1185">Reference proteome</keyword>
<dbReference type="PANTHER" id="PTHR33908:SF11">
    <property type="entry name" value="MEMBRANE PROTEIN"/>
    <property type="match status" value="1"/>
</dbReference>
<feature type="transmembrane region" description="Helical" evidence="8">
    <location>
        <begin position="464"/>
        <end position="482"/>
    </location>
</feature>
<evidence type="ECO:0000313" key="10">
    <source>
        <dbReference type="EMBL" id="MBW6410728.1"/>
    </source>
</evidence>
<keyword evidence="2" id="KW-1003">Cell membrane</keyword>
<keyword evidence="6 8" id="KW-1133">Transmembrane helix</keyword>
<feature type="domain" description="Glycosyltransferase RgtA/B/C/D-like" evidence="9">
    <location>
        <begin position="148"/>
        <end position="289"/>
    </location>
</feature>
<evidence type="ECO:0000256" key="5">
    <source>
        <dbReference type="ARBA" id="ARBA00022692"/>
    </source>
</evidence>
<feature type="transmembrane region" description="Helical" evidence="8">
    <location>
        <begin position="184"/>
        <end position="203"/>
    </location>
</feature>
<evidence type="ECO:0000256" key="4">
    <source>
        <dbReference type="ARBA" id="ARBA00022679"/>
    </source>
</evidence>
<keyword evidence="3" id="KW-0328">Glycosyltransferase</keyword>
<feature type="transmembrane region" description="Helical" evidence="8">
    <location>
        <begin position="12"/>
        <end position="38"/>
    </location>
</feature>
<evidence type="ECO:0000256" key="8">
    <source>
        <dbReference type="SAM" id="Phobius"/>
    </source>
</evidence>
<evidence type="ECO:0000256" key="2">
    <source>
        <dbReference type="ARBA" id="ARBA00022475"/>
    </source>
</evidence>
<evidence type="ECO:0000256" key="7">
    <source>
        <dbReference type="ARBA" id="ARBA00023136"/>
    </source>
</evidence>
<evidence type="ECO:0000256" key="3">
    <source>
        <dbReference type="ARBA" id="ARBA00022676"/>
    </source>
</evidence>
<comment type="subcellular location">
    <subcellularLocation>
        <location evidence="1">Cell membrane</location>
        <topology evidence="1">Multi-pass membrane protein</topology>
    </subcellularLocation>
</comment>
<sequence length="489" mass="56803">MIKNLFNNFLRKLMIGIFIFSIISSILVNFIINFAVYIEIPKGMKLVANIFSMLIIILLLSIIYYKRNKIINWLQKLLDTKNLIIFILLISFIIRILWISLTKTIPVSDFAIMYNSSKDVFNGNFSCFHGFNYFARFTHDTIPVLYYSLFFNFNDNPIFLIKLFNVLFSTVSVFIMYCIVKELFGYKSAIVSSMLFSLFPPFIMYNSQALSENIAIPFYLLSIYFFIKYIKNTTKCRWIIFSGLALSFGNLFRMVGIIFLIAYLMYLLIYKGFKSSIKPILITVIMFILPMYIISSVLLNNKITESHLWKPKETVLTSVLKGTNLNSFGFWNEEDSNIPIKYNYDNDKIKKESIKLIEQRLLHSPIKNVAALYIGKLSGEVGVSDFGAFQFTVISSDQTLGIRVLRYFEFTFLTLITLFYIFLLYFGIIGLRKNKTLLTELNLFLILSLGFTSFYLISEVQPRYSFISCWTLIIFAVAGLKAKRSTKKI</sequence>
<comment type="caution">
    <text evidence="10">The sequence shown here is derived from an EMBL/GenBank/DDBJ whole genome shotgun (WGS) entry which is preliminary data.</text>
</comment>
<name>A0ABS7ARP2_9CLOT</name>
<evidence type="ECO:0000256" key="1">
    <source>
        <dbReference type="ARBA" id="ARBA00004651"/>
    </source>
</evidence>
<dbReference type="Proteomes" id="UP001519921">
    <property type="component" value="Unassembled WGS sequence"/>
</dbReference>
<feature type="transmembrane region" description="Helical" evidence="8">
    <location>
        <begin position="410"/>
        <end position="429"/>
    </location>
</feature>
<dbReference type="Pfam" id="PF13231">
    <property type="entry name" value="PMT_2"/>
    <property type="match status" value="1"/>
</dbReference>
<keyword evidence="4" id="KW-0808">Transferase</keyword>
<feature type="transmembrane region" description="Helical" evidence="8">
    <location>
        <begin position="44"/>
        <end position="63"/>
    </location>
</feature>
<proteinExistence type="predicted"/>
<feature type="transmembrane region" description="Helical" evidence="8">
    <location>
        <begin position="83"/>
        <end position="101"/>
    </location>
</feature>
<evidence type="ECO:0000259" key="9">
    <source>
        <dbReference type="Pfam" id="PF13231"/>
    </source>
</evidence>
<evidence type="ECO:0000313" key="11">
    <source>
        <dbReference type="Proteomes" id="UP001519921"/>
    </source>
</evidence>
<reference evidence="10 11" key="1">
    <citation type="submission" date="2021-07" db="EMBL/GenBank/DDBJ databases">
        <title>Clostridium weizhouense sp. nov., an anaerobic bacterium isolated from activated sludge of Petroleum wastewater.</title>
        <authorList>
            <person name="Li Q."/>
        </authorList>
    </citation>
    <scope>NUCLEOTIDE SEQUENCE [LARGE SCALE GENOMIC DNA]</scope>
    <source>
        <strain evidence="10 11">YB-6</strain>
    </source>
</reference>
<feature type="transmembrane region" description="Helical" evidence="8">
    <location>
        <begin position="239"/>
        <end position="268"/>
    </location>
</feature>
<feature type="transmembrane region" description="Helical" evidence="8">
    <location>
        <begin position="280"/>
        <end position="300"/>
    </location>
</feature>
<feature type="transmembrane region" description="Helical" evidence="8">
    <location>
        <begin position="209"/>
        <end position="227"/>
    </location>
</feature>
<dbReference type="PANTHER" id="PTHR33908">
    <property type="entry name" value="MANNOSYLTRANSFERASE YKCB-RELATED"/>
    <property type="match status" value="1"/>
</dbReference>
<protein>
    <submittedName>
        <fullName evidence="10">Glycosyltransferase family 39 protein</fullName>
    </submittedName>
</protein>
<keyword evidence="5 8" id="KW-0812">Transmembrane</keyword>
<feature type="transmembrane region" description="Helical" evidence="8">
    <location>
        <begin position="441"/>
        <end position="458"/>
    </location>
</feature>
<accession>A0ABS7ARP2</accession>
<dbReference type="RefSeq" id="WP_219780195.1">
    <property type="nucleotide sequence ID" value="NZ_JAHXPT010000009.1"/>
</dbReference>
<keyword evidence="7 8" id="KW-0472">Membrane</keyword>
<dbReference type="InterPro" id="IPR038731">
    <property type="entry name" value="RgtA/B/C-like"/>
</dbReference>
<evidence type="ECO:0000256" key="6">
    <source>
        <dbReference type="ARBA" id="ARBA00022989"/>
    </source>
</evidence>